<protein>
    <submittedName>
        <fullName evidence="2">Fimbria/pilus outer membrane usher protein</fullName>
    </submittedName>
</protein>
<dbReference type="Gene3D" id="2.60.40.3110">
    <property type="match status" value="1"/>
</dbReference>
<dbReference type="PANTHER" id="PTHR30451">
    <property type="entry name" value="OUTER MEMBRANE USHER PROTEIN"/>
    <property type="match status" value="1"/>
</dbReference>
<dbReference type="Pfam" id="PF00577">
    <property type="entry name" value="Usher"/>
    <property type="match status" value="1"/>
</dbReference>
<dbReference type="RefSeq" id="WP_274142459.1">
    <property type="nucleotide sequence ID" value="NZ_JAJUBB010000007.1"/>
</dbReference>
<dbReference type="Proteomes" id="UP001149821">
    <property type="component" value="Unassembled WGS sequence"/>
</dbReference>
<keyword evidence="3" id="KW-1185">Reference proteome</keyword>
<sequence length="818" mass="89595">MKKTIQTTCILLVCVAYISFATGSQKLNPTGRDISLTSLLRVSDSVIGETEITITADDEILLPKASTLILLESMLMPSTLEKLGRQGNATLLSQKDFQQVGLDLSFDFSSLESVIAIPSEQMKTQQLSMAEKPPSTAFIAPHAFNGYLNAAVSNSLVQRVGNDESKQSNYHHRFDAGLNYKRLTLEYESTYDDLDGLEGVYARQGTRLNVDFPTYGTRLVLGDMFNTGTLFQDSVDVMGIGIARDFSLIPTRNVRPKASQSFTLTRTSNVDVVVDGAVVQRFTLNAGTYNLNDIPIAQGINDIELVITDASGQEERVSFSVATGNDLLAAGEYEYAFLVGAPTEFRDDELQYDTEQRILSGYVDVGVAPWLTLGINAQKRDSLYQYGGSALVASSLGVTEVIASHSEHPILGRGTAYRIAHDMEIADELSWLTQVSFLYDFTSPNFSGVESLDNNTAPLNSVRHFGSFFASFDVNPALRSAVSLTYSKGDGETNNYWSVSPSVTGALFQTKATWSTRVDYQKYRSGDDEFCTTFTVSWPIGETTRVVSRIQNENNFAGLDISYREGVGNTEGISAFASIERDDDRDANINGSVDYTGNRFQARADHFTRFDSLSEDTRSHNTRLQLSSAVAFSGSKVAVGREVGEAFAIVTKHKSLSDNTVEIDPSTTDGFARVVSDSPANVLIPDLTAYNPQYVSFNVENLPPGYDLGEGVFSVNPGYKQGYQFTIGSDAVITALGVLRFAGSEEPVPLTVGEAVYLDDNQIKPLEFFTNRKGRFAISGMRPGTYRLVLKTNPRKDIDVTIADNGDTLMRLGELYVE</sequence>
<gene>
    <name evidence="2" type="ORF">LRP49_12135</name>
</gene>
<evidence type="ECO:0000313" key="2">
    <source>
        <dbReference type="EMBL" id="MDD1781923.1"/>
    </source>
</evidence>
<dbReference type="InterPro" id="IPR000015">
    <property type="entry name" value="Fimb_usher"/>
</dbReference>
<evidence type="ECO:0000313" key="3">
    <source>
        <dbReference type="Proteomes" id="UP001149821"/>
    </source>
</evidence>
<keyword evidence="1" id="KW-0732">Signal</keyword>
<dbReference type="PANTHER" id="PTHR30451:SF5">
    <property type="entry name" value="SLR0019 PROTEIN"/>
    <property type="match status" value="1"/>
</dbReference>
<dbReference type="EMBL" id="JAJUBB010000007">
    <property type="protein sequence ID" value="MDD1781923.1"/>
    <property type="molecule type" value="Genomic_DNA"/>
</dbReference>
<evidence type="ECO:0000256" key="1">
    <source>
        <dbReference type="SAM" id="SignalP"/>
    </source>
</evidence>
<organism evidence="2 3">
    <name type="scientific">Enterovibrio qingdaonensis</name>
    <dbReference type="NCBI Taxonomy" id="2899818"/>
    <lineage>
        <taxon>Bacteria</taxon>
        <taxon>Pseudomonadati</taxon>
        <taxon>Pseudomonadota</taxon>
        <taxon>Gammaproteobacteria</taxon>
        <taxon>Vibrionales</taxon>
        <taxon>Vibrionaceae</taxon>
        <taxon>Enterovibrio</taxon>
    </lineage>
</organism>
<proteinExistence type="predicted"/>
<reference evidence="2" key="1">
    <citation type="submission" date="2021-12" db="EMBL/GenBank/DDBJ databases">
        <title>Enterovibrio ZSDZ35 sp. nov. and Enterovibrio ZSDZ42 sp. nov., isolated from coastal seawater in Qingdao.</title>
        <authorList>
            <person name="Zhang P."/>
        </authorList>
    </citation>
    <scope>NUCLEOTIDE SEQUENCE</scope>
    <source>
        <strain evidence="2">ZSDZ35</strain>
    </source>
</reference>
<feature type="signal peptide" evidence="1">
    <location>
        <begin position="1"/>
        <end position="21"/>
    </location>
</feature>
<name>A0ABT5QMN0_9GAMM</name>
<feature type="chain" id="PRO_5047295096" evidence="1">
    <location>
        <begin position="22"/>
        <end position="818"/>
    </location>
</feature>
<dbReference type="Gene3D" id="2.60.40.2610">
    <property type="entry name" value="Outer membrane usher protein FimD, plug domain"/>
    <property type="match status" value="1"/>
</dbReference>
<accession>A0ABT5QMN0</accession>
<dbReference type="InterPro" id="IPR042186">
    <property type="entry name" value="FimD_plug_dom"/>
</dbReference>
<comment type="caution">
    <text evidence="2">The sequence shown here is derived from an EMBL/GenBank/DDBJ whole genome shotgun (WGS) entry which is preliminary data.</text>
</comment>